<organism evidence="1 2">
    <name type="scientific">Candidatus Woykebacteria bacterium RBG_16_39_9b</name>
    <dbReference type="NCBI Taxonomy" id="1802595"/>
    <lineage>
        <taxon>Bacteria</taxon>
        <taxon>Candidatus Woykeibacteriota</taxon>
    </lineage>
</organism>
<evidence type="ECO:0000313" key="2">
    <source>
        <dbReference type="Proteomes" id="UP000178162"/>
    </source>
</evidence>
<dbReference type="Gene3D" id="3.40.960.10">
    <property type="entry name" value="VSR Endonuclease"/>
    <property type="match status" value="1"/>
</dbReference>
<dbReference type="STRING" id="1802595.A2134_03350"/>
<comment type="caution">
    <text evidence="1">The sequence shown here is derived from an EMBL/GenBank/DDBJ whole genome shotgun (WGS) entry which is preliminary data.</text>
</comment>
<protein>
    <recommendedName>
        <fullName evidence="3">DUF559 domain-containing protein</fullName>
    </recommendedName>
</protein>
<accession>A0A1G1WDM5</accession>
<name>A0A1G1WDM5_9BACT</name>
<dbReference type="AlphaFoldDB" id="A0A1G1WDM5"/>
<sequence length="176" mass="20868">MSKGAGISHSELLAKEILDQFFKKFKRLDNVRPSWLEGLEIDRLYPTLGIAVEFQGDQHSRIVPGMHKSADDFQRQLNLDTKKRRLIEEKGLKLYAINILDLDRLRVKNILKRMSEDGKKYASKNGYEEDVRKLQQIRWEIDPEEKLMERADSLTKIKRNYFRPPKKNWWQKLLGV</sequence>
<dbReference type="EMBL" id="MHCR01000014">
    <property type="protein sequence ID" value="OGY25580.1"/>
    <property type="molecule type" value="Genomic_DNA"/>
</dbReference>
<evidence type="ECO:0000313" key="1">
    <source>
        <dbReference type="EMBL" id="OGY25580.1"/>
    </source>
</evidence>
<evidence type="ECO:0008006" key="3">
    <source>
        <dbReference type="Google" id="ProtNLM"/>
    </source>
</evidence>
<proteinExistence type="predicted"/>
<gene>
    <name evidence="1" type="ORF">A2134_03350</name>
</gene>
<dbReference type="Proteomes" id="UP000178162">
    <property type="component" value="Unassembled WGS sequence"/>
</dbReference>
<reference evidence="1 2" key="1">
    <citation type="journal article" date="2016" name="Nat. Commun.">
        <title>Thousands of microbial genomes shed light on interconnected biogeochemical processes in an aquifer system.</title>
        <authorList>
            <person name="Anantharaman K."/>
            <person name="Brown C.T."/>
            <person name="Hug L.A."/>
            <person name="Sharon I."/>
            <person name="Castelle C.J."/>
            <person name="Probst A.J."/>
            <person name="Thomas B.C."/>
            <person name="Singh A."/>
            <person name="Wilkins M.J."/>
            <person name="Karaoz U."/>
            <person name="Brodie E.L."/>
            <person name="Williams K.H."/>
            <person name="Hubbard S.S."/>
            <person name="Banfield J.F."/>
        </authorList>
    </citation>
    <scope>NUCLEOTIDE SEQUENCE [LARGE SCALE GENOMIC DNA]</scope>
</reference>